<keyword evidence="2" id="KW-0560">Oxidoreductase</keyword>
<dbReference type="NCBIfam" id="TIGR00014">
    <property type="entry name" value="arsC"/>
    <property type="match status" value="1"/>
</dbReference>
<dbReference type="EMBL" id="BAABBO010000002">
    <property type="protein sequence ID" value="GAA3952606.1"/>
    <property type="molecule type" value="Genomic_DNA"/>
</dbReference>
<keyword evidence="5" id="KW-1185">Reference proteome</keyword>
<sequence>MPHQRRTFAFCVAQVHAEFMTEQLNQSGVKAAAVYTMPLLKLARITMPVALTLYHNPRCSKSRQALSLLEERGIDVNVVRYLDEPLTPEQLKALIDRLGCTPRDLLRKGEAEYTELGLGIPDISNDVLIEAMSSHPRLMERPILDTGEKAVVGRPPEMVLKLVES</sequence>
<dbReference type="Proteomes" id="UP001501337">
    <property type="component" value="Unassembled WGS sequence"/>
</dbReference>
<evidence type="ECO:0008006" key="6">
    <source>
        <dbReference type="Google" id="ProtNLM"/>
    </source>
</evidence>
<dbReference type="PANTHER" id="PTHR30041:SF4">
    <property type="entry name" value="ARSENATE REDUCTASE"/>
    <property type="match status" value="1"/>
</dbReference>
<organism evidence="4 5">
    <name type="scientific">Allohahella marinimesophila</name>
    <dbReference type="NCBI Taxonomy" id="1054972"/>
    <lineage>
        <taxon>Bacteria</taxon>
        <taxon>Pseudomonadati</taxon>
        <taxon>Pseudomonadota</taxon>
        <taxon>Gammaproteobacteria</taxon>
        <taxon>Oceanospirillales</taxon>
        <taxon>Hahellaceae</taxon>
        <taxon>Allohahella</taxon>
    </lineage>
</organism>
<reference evidence="5" key="1">
    <citation type="journal article" date="2019" name="Int. J. Syst. Evol. Microbiol.">
        <title>The Global Catalogue of Microorganisms (GCM) 10K type strain sequencing project: providing services to taxonomists for standard genome sequencing and annotation.</title>
        <authorList>
            <consortium name="The Broad Institute Genomics Platform"/>
            <consortium name="The Broad Institute Genome Sequencing Center for Infectious Disease"/>
            <person name="Wu L."/>
            <person name="Ma J."/>
        </authorList>
    </citation>
    <scope>NUCLEOTIDE SEQUENCE [LARGE SCALE GENOMIC DNA]</scope>
    <source>
        <strain evidence="5">JCM 17555</strain>
    </source>
</reference>
<dbReference type="InterPro" id="IPR006659">
    <property type="entry name" value="Arsenate_reductase"/>
</dbReference>
<evidence type="ECO:0000313" key="4">
    <source>
        <dbReference type="EMBL" id="GAA3952606.1"/>
    </source>
</evidence>
<dbReference type="PROSITE" id="PS51353">
    <property type="entry name" value="ARSC"/>
    <property type="match status" value="1"/>
</dbReference>
<proteinExistence type="inferred from homology"/>
<evidence type="ECO:0000256" key="3">
    <source>
        <dbReference type="PROSITE-ProRule" id="PRU01282"/>
    </source>
</evidence>
<comment type="similarity">
    <text evidence="1 3">Belongs to the ArsC family.</text>
</comment>
<dbReference type="CDD" id="cd03034">
    <property type="entry name" value="ArsC_ArsC"/>
    <property type="match status" value="1"/>
</dbReference>
<dbReference type="InterPro" id="IPR006660">
    <property type="entry name" value="Arsenate_reductase-like"/>
</dbReference>
<dbReference type="SUPFAM" id="SSF52833">
    <property type="entry name" value="Thioredoxin-like"/>
    <property type="match status" value="1"/>
</dbReference>
<protein>
    <recommendedName>
        <fullName evidence="6">Arsenate reductase</fullName>
    </recommendedName>
</protein>
<dbReference type="RefSeq" id="WP_344803844.1">
    <property type="nucleotide sequence ID" value="NZ_BAABBO010000002.1"/>
</dbReference>
<dbReference type="Pfam" id="PF03960">
    <property type="entry name" value="ArsC"/>
    <property type="match status" value="1"/>
</dbReference>
<evidence type="ECO:0000256" key="2">
    <source>
        <dbReference type="ARBA" id="ARBA00023002"/>
    </source>
</evidence>
<accession>A0ABP7NRE3</accession>
<comment type="caution">
    <text evidence="4">The sequence shown here is derived from an EMBL/GenBank/DDBJ whole genome shotgun (WGS) entry which is preliminary data.</text>
</comment>
<dbReference type="InterPro" id="IPR036249">
    <property type="entry name" value="Thioredoxin-like_sf"/>
</dbReference>
<evidence type="ECO:0000256" key="1">
    <source>
        <dbReference type="ARBA" id="ARBA00007198"/>
    </source>
</evidence>
<dbReference type="Gene3D" id="3.40.30.10">
    <property type="entry name" value="Glutaredoxin"/>
    <property type="match status" value="1"/>
</dbReference>
<gene>
    <name evidence="4" type="ORF">GCM10022278_09460</name>
</gene>
<evidence type="ECO:0000313" key="5">
    <source>
        <dbReference type="Proteomes" id="UP001501337"/>
    </source>
</evidence>
<name>A0ABP7NRE3_9GAMM</name>
<dbReference type="PANTHER" id="PTHR30041">
    <property type="entry name" value="ARSENATE REDUCTASE"/>
    <property type="match status" value="1"/>
</dbReference>